<dbReference type="Pfam" id="PF02796">
    <property type="entry name" value="HTH_7"/>
    <property type="match status" value="1"/>
</dbReference>
<feature type="domain" description="Resolvase/invertase-type recombinase catalytic" evidence="3">
    <location>
        <begin position="1"/>
        <end position="138"/>
    </location>
</feature>
<accession>A0ABV6JUW2</accession>
<dbReference type="Pfam" id="PF00239">
    <property type="entry name" value="Resolvase"/>
    <property type="match status" value="1"/>
</dbReference>
<comment type="similarity">
    <text evidence="1">Belongs to the site-specific recombinase resolvase family.</text>
</comment>
<dbReference type="InterPro" id="IPR009057">
    <property type="entry name" value="Homeodomain-like_sf"/>
</dbReference>
<dbReference type="InterPro" id="IPR006119">
    <property type="entry name" value="Resolv_N"/>
</dbReference>
<evidence type="ECO:0000256" key="2">
    <source>
        <dbReference type="SAM" id="MobiDB-lite"/>
    </source>
</evidence>
<gene>
    <name evidence="4" type="ORF">ACFFGY_14785</name>
</gene>
<organism evidence="4 5">
    <name type="scientific">Roseomonas elaeocarpi</name>
    <dbReference type="NCBI Taxonomy" id="907779"/>
    <lineage>
        <taxon>Bacteria</taxon>
        <taxon>Pseudomonadati</taxon>
        <taxon>Pseudomonadota</taxon>
        <taxon>Alphaproteobacteria</taxon>
        <taxon>Acetobacterales</taxon>
        <taxon>Roseomonadaceae</taxon>
        <taxon>Roseomonas</taxon>
    </lineage>
</organism>
<feature type="compositionally biased region" description="Polar residues" evidence="2">
    <location>
        <begin position="210"/>
        <end position="220"/>
    </location>
</feature>
<dbReference type="InterPro" id="IPR036162">
    <property type="entry name" value="Resolvase-like_N_sf"/>
</dbReference>
<evidence type="ECO:0000259" key="3">
    <source>
        <dbReference type="PROSITE" id="PS51736"/>
    </source>
</evidence>
<dbReference type="RefSeq" id="WP_377045267.1">
    <property type="nucleotide sequence ID" value="NZ_JBHLUN010000010.1"/>
</dbReference>
<feature type="region of interest" description="Disordered" evidence="2">
    <location>
        <begin position="194"/>
        <end position="220"/>
    </location>
</feature>
<evidence type="ECO:0000313" key="5">
    <source>
        <dbReference type="Proteomes" id="UP001589865"/>
    </source>
</evidence>
<dbReference type="SUPFAM" id="SSF53041">
    <property type="entry name" value="Resolvase-like"/>
    <property type="match status" value="1"/>
</dbReference>
<comment type="caution">
    <text evidence="4">The sequence shown here is derived from an EMBL/GenBank/DDBJ whole genome shotgun (WGS) entry which is preliminary data.</text>
</comment>
<dbReference type="InterPro" id="IPR006120">
    <property type="entry name" value="Resolvase_HTH_dom"/>
</dbReference>
<dbReference type="Proteomes" id="UP001589865">
    <property type="component" value="Unassembled WGS sequence"/>
</dbReference>
<dbReference type="CDD" id="cd03768">
    <property type="entry name" value="SR_ResInv"/>
    <property type="match status" value="1"/>
</dbReference>
<evidence type="ECO:0000313" key="4">
    <source>
        <dbReference type="EMBL" id="MFC0409515.1"/>
    </source>
</evidence>
<protein>
    <submittedName>
        <fullName evidence="4">Recombinase family protein</fullName>
    </submittedName>
</protein>
<dbReference type="PANTHER" id="PTHR30461:SF26">
    <property type="entry name" value="RESOLVASE HOMOLOG YNEB"/>
    <property type="match status" value="1"/>
</dbReference>
<name>A0ABV6JUW2_9PROT</name>
<dbReference type="InterPro" id="IPR050639">
    <property type="entry name" value="SSR_resolvase"/>
</dbReference>
<dbReference type="Gene3D" id="3.40.50.1390">
    <property type="entry name" value="Resolvase, N-terminal catalytic domain"/>
    <property type="match status" value="1"/>
</dbReference>
<dbReference type="SUPFAM" id="SSF46689">
    <property type="entry name" value="Homeodomain-like"/>
    <property type="match status" value="1"/>
</dbReference>
<reference evidence="4 5" key="1">
    <citation type="submission" date="2024-09" db="EMBL/GenBank/DDBJ databases">
        <authorList>
            <person name="Sun Q."/>
            <person name="Mori K."/>
        </authorList>
    </citation>
    <scope>NUCLEOTIDE SEQUENCE [LARGE SCALE GENOMIC DNA]</scope>
    <source>
        <strain evidence="4 5">TBRC 5777</strain>
    </source>
</reference>
<keyword evidence="5" id="KW-1185">Reference proteome</keyword>
<dbReference type="PANTHER" id="PTHR30461">
    <property type="entry name" value="DNA-INVERTASE FROM LAMBDOID PROPHAGE"/>
    <property type="match status" value="1"/>
</dbReference>
<proteinExistence type="inferred from homology"/>
<sequence>MNIGYARTSTVEQLAGLEGQERDLRAAGCQRILSERVSSVAQRPQLDAALAQLRVGDTLVVTKPDRLARSVADLLALLARIEAAGAALRVLSMGGQELDTSTPTGRLMLTMLGAVAEFERGLMLERQREGIVKAKSEGKYQGRAPTAQRQAAEVARLKAEGVRPVDIARRLGIGRASVYRILGVEPRMPALTVPGKCTSADSEERFPVRQSGQRQTPTEA</sequence>
<dbReference type="SMART" id="SM00857">
    <property type="entry name" value="Resolvase"/>
    <property type="match status" value="1"/>
</dbReference>
<dbReference type="EMBL" id="JBHLUN010000010">
    <property type="protein sequence ID" value="MFC0409515.1"/>
    <property type="molecule type" value="Genomic_DNA"/>
</dbReference>
<evidence type="ECO:0000256" key="1">
    <source>
        <dbReference type="ARBA" id="ARBA00009913"/>
    </source>
</evidence>
<dbReference type="PROSITE" id="PS51736">
    <property type="entry name" value="RECOMBINASES_3"/>
    <property type="match status" value="1"/>
</dbReference>